<feature type="compositionally biased region" description="Pro residues" evidence="1">
    <location>
        <begin position="240"/>
        <end position="249"/>
    </location>
</feature>
<gene>
    <name evidence="2" type="ORF">MSPICULIGERA_LOCUS25623</name>
</gene>
<reference evidence="2" key="1">
    <citation type="submission" date="2023-06" db="EMBL/GenBank/DDBJ databases">
        <authorList>
            <person name="Delattre M."/>
        </authorList>
    </citation>
    <scope>NUCLEOTIDE SEQUENCE</scope>
    <source>
        <strain evidence="2">AF72</strain>
    </source>
</reference>
<feature type="region of interest" description="Disordered" evidence="1">
    <location>
        <begin position="301"/>
        <end position="324"/>
    </location>
</feature>
<name>A0AA36DJD7_9BILA</name>
<feature type="compositionally biased region" description="Basic and acidic residues" evidence="1">
    <location>
        <begin position="66"/>
        <end position="81"/>
    </location>
</feature>
<evidence type="ECO:0000313" key="2">
    <source>
        <dbReference type="EMBL" id="CAJ0587668.1"/>
    </source>
</evidence>
<feature type="non-terminal residue" evidence="2">
    <location>
        <position position="1"/>
    </location>
</feature>
<feature type="compositionally biased region" description="Low complexity" evidence="1">
    <location>
        <begin position="87"/>
        <end position="101"/>
    </location>
</feature>
<feature type="region of interest" description="Disordered" evidence="1">
    <location>
        <begin position="399"/>
        <end position="430"/>
    </location>
</feature>
<feature type="compositionally biased region" description="Basic and acidic residues" evidence="1">
    <location>
        <begin position="136"/>
        <end position="162"/>
    </location>
</feature>
<feature type="compositionally biased region" description="Polar residues" evidence="1">
    <location>
        <begin position="369"/>
        <end position="380"/>
    </location>
</feature>
<feature type="compositionally biased region" description="Basic and acidic residues" evidence="1">
    <location>
        <begin position="206"/>
        <end position="215"/>
    </location>
</feature>
<sequence length="594" mass="64606">MAGGSSRKSRKRAPGSPVLAQAKIKLPKLLLKADASGKISVTRINDPPTEERTRDQSSKNTPSGSSDKKPKKENQSKKENHSSGVKASISTTSTTAIASGADLVEGPEKQKKPKKPSSAAEKLITPLASTSRNGHVKGEERSEKRKSDKKSLEINEKVRVEEESFIALSASTSHISAELKPNDSPPKERPAQTARSAQMSARRKQLREQKKAEQLASEKLKAEQLANEQLKAELADAVLLPPPPPPPILEPVEGQKLAPDASSPIAPSRSQEIGTATAKLDAMQAYASTDDEHYYTPTTAITASHDDSTPTVHPAGTDSLSTPISPLNTDAFFTPGTTGYIGPVFKFTAARKQGEANGVAQGAKPPFTKDSTLNGGSATRTPSVTIIADLRKDLHKRKLDSAKSTVNKGADASTPLARVTTKPARSEIDLAKSGRSALDVARQKLHADRLKKPNTDLSIPKPTPPQRHGHSVLDMLLPDPEDEAKKKERKELAEKRAELERQKALEAKKLKEQESRATAERMREATKIEIEKMRLSDRRKRDTHPVFQESCFYDACDIVDACAKLWGDAIPSEWLEGHEDYEESVDSGDENNKQ</sequence>
<feature type="region of interest" description="Disordered" evidence="1">
    <location>
        <begin position="1"/>
        <end position="215"/>
    </location>
</feature>
<proteinExistence type="predicted"/>
<feature type="region of interest" description="Disordered" evidence="1">
    <location>
        <begin position="238"/>
        <end position="275"/>
    </location>
</feature>
<feature type="region of interest" description="Disordered" evidence="1">
    <location>
        <begin position="356"/>
        <end position="380"/>
    </location>
</feature>
<comment type="caution">
    <text evidence="2">The sequence shown here is derived from an EMBL/GenBank/DDBJ whole genome shotgun (WGS) entry which is preliminary data.</text>
</comment>
<evidence type="ECO:0000256" key="1">
    <source>
        <dbReference type="SAM" id="MobiDB-lite"/>
    </source>
</evidence>
<keyword evidence="3" id="KW-1185">Reference proteome</keyword>
<organism evidence="2 3">
    <name type="scientific">Mesorhabditis spiculigera</name>
    <dbReference type="NCBI Taxonomy" id="96644"/>
    <lineage>
        <taxon>Eukaryota</taxon>
        <taxon>Metazoa</taxon>
        <taxon>Ecdysozoa</taxon>
        <taxon>Nematoda</taxon>
        <taxon>Chromadorea</taxon>
        <taxon>Rhabditida</taxon>
        <taxon>Rhabditina</taxon>
        <taxon>Rhabditomorpha</taxon>
        <taxon>Rhabditoidea</taxon>
        <taxon>Rhabditidae</taxon>
        <taxon>Mesorhabditinae</taxon>
        <taxon>Mesorhabditis</taxon>
    </lineage>
</organism>
<feature type="region of interest" description="Disordered" evidence="1">
    <location>
        <begin position="446"/>
        <end position="525"/>
    </location>
</feature>
<accession>A0AA36DJD7</accession>
<dbReference type="Proteomes" id="UP001177023">
    <property type="component" value="Unassembled WGS sequence"/>
</dbReference>
<dbReference type="AlphaFoldDB" id="A0AA36DJD7"/>
<dbReference type="EMBL" id="CATQJA010002710">
    <property type="protein sequence ID" value="CAJ0587668.1"/>
    <property type="molecule type" value="Genomic_DNA"/>
</dbReference>
<feature type="compositionally biased region" description="Basic and acidic residues" evidence="1">
    <location>
        <begin position="483"/>
        <end position="525"/>
    </location>
</feature>
<protein>
    <submittedName>
        <fullName evidence="2">Uncharacterized protein</fullName>
    </submittedName>
</protein>
<feature type="compositionally biased region" description="Low complexity" evidence="1">
    <location>
        <begin position="19"/>
        <end position="34"/>
    </location>
</feature>
<evidence type="ECO:0000313" key="3">
    <source>
        <dbReference type="Proteomes" id="UP001177023"/>
    </source>
</evidence>